<evidence type="ECO:0000313" key="2">
    <source>
        <dbReference type="EMBL" id="CAI2185571.1"/>
    </source>
</evidence>
<gene>
    <name evidence="2" type="ORF">FWILDA_LOCUS12143</name>
</gene>
<protein>
    <submittedName>
        <fullName evidence="2">13792_t:CDS:1</fullName>
    </submittedName>
</protein>
<dbReference type="Proteomes" id="UP001153678">
    <property type="component" value="Unassembled WGS sequence"/>
</dbReference>
<keyword evidence="1" id="KW-0812">Transmembrane</keyword>
<accession>A0A9W4SXY3</accession>
<keyword evidence="1" id="KW-1133">Transmembrane helix</keyword>
<keyword evidence="3" id="KW-1185">Reference proteome</keyword>
<proteinExistence type="predicted"/>
<reference evidence="2" key="1">
    <citation type="submission" date="2022-08" db="EMBL/GenBank/DDBJ databases">
        <authorList>
            <person name="Kallberg Y."/>
            <person name="Tangrot J."/>
            <person name="Rosling A."/>
        </authorList>
    </citation>
    <scope>NUCLEOTIDE SEQUENCE</scope>
    <source>
        <strain evidence="2">Wild A</strain>
    </source>
</reference>
<comment type="caution">
    <text evidence="2">The sequence shown here is derived from an EMBL/GenBank/DDBJ whole genome shotgun (WGS) entry which is preliminary data.</text>
</comment>
<evidence type="ECO:0000313" key="3">
    <source>
        <dbReference type="Proteomes" id="UP001153678"/>
    </source>
</evidence>
<evidence type="ECO:0000256" key="1">
    <source>
        <dbReference type="SAM" id="Phobius"/>
    </source>
</evidence>
<organism evidence="2 3">
    <name type="scientific">Funneliformis geosporum</name>
    <dbReference type="NCBI Taxonomy" id="1117311"/>
    <lineage>
        <taxon>Eukaryota</taxon>
        <taxon>Fungi</taxon>
        <taxon>Fungi incertae sedis</taxon>
        <taxon>Mucoromycota</taxon>
        <taxon>Glomeromycotina</taxon>
        <taxon>Glomeromycetes</taxon>
        <taxon>Glomerales</taxon>
        <taxon>Glomeraceae</taxon>
        <taxon>Funneliformis</taxon>
    </lineage>
</organism>
<dbReference type="EMBL" id="CAMKVN010003781">
    <property type="protein sequence ID" value="CAI2185571.1"/>
    <property type="molecule type" value="Genomic_DNA"/>
</dbReference>
<name>A0A9W4SXY3_9GLOM</name>
<keyword evidence="1" id="KW-0472">Membrane</keyword>
<dbReference type="AlphaFoldDB" id="A0A9W4SXY3"/>
<feature type="transmembrane region" description="Helical" evidence="1">
    <location>
        <begin position="20"/>
        <end position="38"/>
    </location>
</feature>
<sequence length="50" mass="5689">MEEDSGKVYAYDIFVNLAKLLGVILSVVKFLEMLTYVVQIKNDMATMNET</sequence>